<dbReference type="EMBL" id="OZ035839">
    <property type="protein sequence ID" value="CAL1586436.1"/>
    <property type="molecule type" value="Genomic_DNA"/>
</dbReference>
<name>A0AAV2KDQ9_KNICA</name>
<evidence type="ECO:0000313" key="3">
    <source>
        <dbReference type="Proteomes" id="UP001497482"/>
    </source>
</evidence>
<protein>
    <submittedName>
        <fullName evidence="2">Uncharacterized protein</fullName>
    </submittedName>
</protein>
<accession>A0AAV2KDQ9</accession>
<feature type="region of interest" description="Disordered" evidence="1">
    <location>
        <begin position="49"/>
        <end position="70"/>
    </location>
</feature>
<proteinExistence type="predicted"/>
<sequence>MYDVTTPHLPLLLQRPASPPRPRQRLSSGCYELLTACLGLGALPLCTHPTVAPSGTGGEDGGDGSGRGGERLVVTRLLGTGWDLSTM</sequence>
<reference evidence="2 3" key="1">
    <citation type="submission" date="2024-04" db="EMBL/GenBank/DDBJ databases">
        <authorList>
            <person name="Waldvogel A.-M."/>
            <person name="Schoenle A."/>
        </authorList>
    </citation>
    <scope>NUCLEOTIDE SEQUENCE [LARGE SCALE GENOMIC DNA]</scope>
</reference>
<gene>
    <name evidence="2" type="ORF">KC01_LOCUS16494</name>
</gene>
<keyword evidence="3" id="KW-1185">Reference proteome</keyword>
<dbReference type="Proteomes" id="UP001497482">
    <property type="component" value="Chromosome 17"/>
</dbReference>
<organism evidence="2 3">
    <name type="scientific">Knipowitschia caucasica</name>
    <name type="common">Caucasian dwarf goby</name>
    <name type="synonym">Pomatoschistus caucasicus</name>
    <dbReference type="NCBI Taxonomy" id="637954"/>
    <lineage>
        <taxon>Eukaryota</taxon>
        <taxon>Metazoa</taxon>
        <taxon>Chordata</taxon>
        <taxon>Craniata</taxon>
        <taxon>Vertebrata</taxon>
        <taxon>Euteleostomi</taxon>
        <taxon>Actinopterygii</taxon>
        <taxon>Neopterygii</taxon>
        <taxon>Teleostei</taxon>
        <taxon>Neoteleostei</taxon>
        <taxon>Acanthomorphata</taxon>
        <taxon>Gobiaria</taxon>
        <taxon>Gobiiformes</taxon>
        <taxon>Gobioidei</taxon>
        <taxon>Gobiidae</taxon>
        <taxon>Gobiinae</taxon>
        <taxon>Knipowitschia</taxon>
    </lineage>
</organism>
<feature type="region of interest" description="Disordered" evidence="1">
    <location>
        <begin position="1"/>
        <end position="25"/>
    </location>
</feature>
<evidence type="ECO:0000313" key="2">
    <source>
        <dbReference type="EMBL" id="CAL1586436.1"/>
    </source>
</evidence>
<evidence type="ECO:0000256" key="1">
    <source>
        <dbReference type="SAM" id="MobiDB-lite"/>
    </source>
</evidence>
<dbReference type="AlphaFoldDB" id="A0AAV2KDQ9"/>
<feature type="compositionally biased region" description="Gly residues" evidence="1">
    <location>
        <begin position="55"/>
        <end position="67"/>
    </location>
</feature>